<dbReference type="AlphaFoldDB" id="A0A2H4QYH1"/>
<dbReference type="PROSITE" id="PS00653">
    <property type="entry name" value="GLYCOSYL_HYDROL_F1_2"/>
    <property type="match status" value="1"/>
</dbReference>
<dbReference type="GO" id="GO:0008422">
    <property type="term" value="F:beta-glucosidase activity"/>
    <property type="evidence" value="ECO:0007669"/>
    <property type="project" value="TreeGrafter"/>
</dbReference>
<evidence type="ECO:0000256" key="1">
    <source>
        <dbReference type="ARBA" id="ARBA00010838"/>
    </source>
</evidence>
<evidence type="ECO:0000256" key="8">
    <source>
        <dbReference type="RuleBase" id="RU003690"/>
    </source>
</evidence>
<keyword evidence="5" id="KW-0325">Glycoprotein</keyword>
<dbReference type="SUPFAM" id="SSF51445">
    <property type="entry name" value="(Trans)glycosidases"/>
    <property type="match status" value="1"/>
</dbReference>
<dbReference type="InterPro" id="IPR018120">
    <property type="entry name" value="Glyco_hydro_1_AS"/>
</dbReference>
<gene>
    <name evidence="11" type="primary">BGaseI</name>
</gene>
<dbReference type="InterPro" id="IPR017853">
    <property type="entry name" value="GH"/>
</dbReference>
<evidence type="ECO:0000256" key="5">
    <source>
        <dbReference type="ARBA" id="ARBA00023180"/>
    </source>
</evidence>
<keyword evidence="10" id="KW-0732">Signal</keyword>
<sequence>MFGYAGLVWVLIALCRSVIAEDNLSKLQFPEGFLFGVSTSAYQIEGGQEGNGYGKNVWDYFKENHPEKFEIKDDAKIACDSYHKFKEDVKLIKNLGVQFYRFSVSWSRVLPEGYSHNISKDGLRYYNDLIDELLANGIEPMITMHHGELPLTLHEIGGWINPYMVYYFEDYARILFSYFGDRVKYWITFNGGCVGYGEDYFVPFLNQSGVTDYLCSQVITLAHAKAYHLYDNEFRIIQKGKVGITFAGDWYEPGTFAAQDIEASERAMQFKLGIYANAIFHPEGDYPKLVRERVQNVSRQEGYLRSRLPVFSREEVDYIQGTYDFIGFNCYSSHLVEDAEEDMSERTSFYKDIRIKMYQDKSWERGKSIWLGVYPEGTRKVLKWVKKNYDDPEIIITENGFSDNGELNDVKRIKFYQKYLSAILDSIHEDKVNVIGFSAWSLLDNFEWMQGYSERFGLYHVDFSDPQRKRTPKKSVQWYKQVVQERRIVELEEISSRLKGDL</sequence>
<keyword evidence="6 9" id="KW-0326">Glycosidase</keyword>
<dbReference type="EMBL" id="KY073339">
    <property type="protein sequence ID" value="ATY36713.1"/>
    <property type="molecule type" value="mRNA"/>
</dbReference>
<accession>A0A2H4QYH1</accession>
<evidence type="ECO:0000256" key="3">
    <source>
        <dbReference type="ARBA" id="ARBA00012744"/>
    </source>
</evidence>
<organism evidence="11">
    <name type="scientific">Monochamus alternatus</name>
    <name type="common">Japanese pine sawyer beetle</name>
    <dbReference type="NCBI Taxonomy" id="192382"/>
    <lineage>
        <taxon>Eukaryota</taxon>
        <taxon>Metazoa</taxon>
        <taxon>Ecdysozoa</taxon>
        <taxon>Arthropoda</taxon>
        <taxon>Hexapoda</taxon>
        <taxon>Insecta</taxon>
        <taxon>Pterygota</taxon>
        <taxon>Neoptera</taxon>
        <taxon>Endopterygota</taxon>
        <taxon>Coleoptera</taxon>
        <taxon>Polyphaga</taxon>
        <taxon>Cucujiformia</taxon>
        <taxon>Chrysomeloidea</taxon>
        <taxon>Cerambycidae</taxon>
        <taxon>Lamiinae</taxon>
        <taxon>Monochamini</taxon>
        <taxon>Monochamus</taxon>
    </lineage>
</organism>
<dbReference type="PANTHER" id="PTHR10353:SF36">
    <property type="entry name" value="LP05116P"/>
    <property type="match status" value="1"/>
</dbReference>
<feature type="active site" description="Nucleophile" evidence="7">
    <location>
        <position position="398"/>
    </location>
</feature>
<dbReference type="GO" id="GO:0005975">
    <property type="term" value="P:carbohydrate metabolic process"/>
    <property type="evidence" value="ECO:0007669"/>
    <property type="project" value="InterPro"/>
</dbReference>
<evidence type="ECO:0000256" key="7">
    <source>
        <dbReference type="PROSITE-ProRule" id="PRU10055"/>
    </source>
</evidence>
<proteinExistence type="evidence at transcript level"/>
<comment type="subunit">
    <text evidence="2">Homodimer.</text>
</comment>
<evidence type="ECO:0000256" key="10">
    <source>
        <dbReference type="SAM" id="SignalP"/>
    </source>
</evidence>
<dbReference type="PRINTS" id="PR00131">
    <property type="entry name" value="GLHYDRLASE1"/>
</dbReference>
<dbReference type="FunFam" id="3.20.20.80:FF:000013">
    <property type="entry name" value="lactase-phlorizin hydrolase"/>
    <property type="match status" value="1"/>
</dbReference>
<evidence type="ECO:0000256" key="6">
    <source>
        <dbReference type="ARBA" id="ARBA00023295"/>
    </source>
</evidence>
<keyword evidence="4 9" id="KW-0378">Hydrolase</keyword>
<comment type="similarity">
    <text evidence="1 8">Belongs to the glycosyl hydrolase 1 family.</text>
</comment>
<dbReference type="SMR" id="A0A2H4QYH1"/>
<dbReference type="Gene3D" id="3.20.20.80">
    <property type="entry name" value="Glycosidases"/>
    <property type="match status" value="1"/>
</dbReference>
<dbReference type="PANTHER" id="PTHR10353">
    <property type="entry name" value="GLYCOSYL HYDROLASE"/>
    <property type="match status" value="1"/>
</dbReference>
<feature type="signal peptide" evidence="10">
    <location>
        <begin position="1"/>
        <end position="20"/>
    </location>
</feature>
<name>A0A2H4QYH1_MONAT</name>
<dbReference type="Pfam" id="PF00232">
    <property type="entry name" value="Glyco_hydro_1"/>
    <property type="match status" value="1"/>
</dbReference>
<dbReference type="PROSITE" id="PS00572">
    <property type="entry name" value="GLYCOSYL_HYDROL_F1_1"/>
    <property type="match status" value="1"/>
</dbReference>
<evidence type="ECO:0000313" key="11">
    <source>
        <dbReference type="EMBL" id="ATY36713.1"/>
    </source>
</evidence>
<reference evidence="11" key="1">
    <citation type="submission" date="2016-10" db="EMBL/GenBank/DDBJ databases">
        <title>A novel cellulase gene Ma-EGaseI from Monochmus alternatus: Expression profiles of different stages.</title>
        <authorList>
            <person name="Hu X."/>
        </authorList>
    </citation>
    <scope>NUCLEOTIDE SEQUENCE</scope>
    <source>
        <tissue evidence="11">Gut</tissue>
    </source>
</reference>
<dbReference type="InterPro" id="IPR033132">
    <property type="entry name" value="GH_1_N_CS"/>
</dbReference>
<evidence type="ECO:0000256" key="9">
    <source>
        <dbReference type="RuleBase" id="RU004468"/>
    </source>
</evidence>
<dbReference type="InterPro" id="IPR001360">
    <property type="entry name" value="Glyco_hydro_1"/>
</dbReference>
<evidence type="ECO:0000256" key="4">
    <source>
        <dbReference type="ARBA" id="ARBA00022801"/>
    </source>
</evidence>
<protein>
    <recommendedName>
        <fullName evidence="3">beta-glucosidase</fullName>
        <ecNumber evidence="3">3.2.1.21</ecNumber>
    </recommendedName>
</protein>
<evidence type="ECO:0000256" key="2">
    <source>
        <dbReference type="ARBA" id="ARBA00011738"/>
    </source>
</evidence>
<dbReference type="EC" id="3.2.1.21" evidence="3"/>
<feature type="chain" id="PRO_5014194067" description="beta-glucosidase" evidence="10">
    <location>
        <begin position="21"/>
        <end position="502"/>
    </location>
</feature>